<comment type="caution">
    <text evidence="1">The sequence shown here is derived from an EMBL/GenBank/DDBJ whole genome shotgun (WGS) entry which is preliminary data.</text>
</comment>
<evidence type="ECO:0000313" key="2">
    <source>
        <dbReference type="Proteomes" id="UP000078599"/>
    </source>
</evidence>
<protein>
    <submittedName>
        <fullName evidence="1">Uncharacterized protein</fullName>
    </submittedName>
</protein>
<keyword evidence="2" id="KW-1185">Reference proteome</keyword>
<name>A0ABM9T1K6_THIA3</name>
<evidence type="ECO:0000313" key="1">
    <source>
        <dbReference type="EMBL" id="CQR27320.1"/>
    </source>
</evidence>
<accession>A0ABM9T1K6</accession>
<reference evidence="1 2" key="1">
    <citation type="submission" date="2015-03" db="EMBL/GenBank/DDBJ databases">
        <authorList>
            <person name="Regsiter A."/>
            <person name="william w."/>
        </authorList>
    </citation>
    <scope>NUCLEOTIDE SEQUENCE [LARGE SCALE GENOMIC DNA]</scope>
    <source>
        <strain evidence="1 2">CB1</strain>
    </source>
</reference>
<organism evidence="1 2">
    <name type="scientific">Thiomonas arsenitoxydans (strain DSM 22701 / CIP 110005 / 3As)</name>
    <dbReference type="NCBI Taxonomy" id="426114"/>
    <lineage>
        <taxon>Bacteria</taxon>
        <taxon>Pseudomonadati</taxon>
        <taxon>Pseudomonadota</taxon>
        <taxon>Betaproteobacteria</taxon>
        <taxon>Burkholderiales</taxon>
        <taxon>Thiomonas</taxon>
    </lineage>
</organism>
<dbReference type="EMBL" id="CTRI01000002">
    <property type="protein sequence ID" value="CQR27320.1"/>
    <property type="molecule type" value="Genomic_DNA"/>
</dbReference>
<sequence length="75" mass="8408">MQRDGELIGLDALGFPEVFDATAEALARLHPAFEAAFTPGDALALADMLLRRRRSEHFLRLPHVARSQITRLRPN</sequence>
<dbReference type="Proteomes" id="UP000078599">
    <property type="component" value="Unassembled WGS sequence"/>
</dbReference>
<gene>
    <name evidence="1" type="ORF">THICB1_100578</name>
</gene>
<proteinExistence type="predicted"/>